<gene>
    <name evidence="3" type="ORF">METZ01_LOCUS180947</name>
</gene>
<evidence type="ECO:0000313" key="3">
    <source>
        <dbReference type="EMBL" id="SVB28093.1"/>
    </source>
</evidence>
<sequence>MKARNKDRVIIFDTTLRDGEQAPGCSMTLDEKLRV</sequence>
<dbReference type="PROSITE" id="PS00815">
    <property type="entry name" value="AIPM_HOMOCIT_SYNTH_1"/>
    <property type="match status" value="1"/>
</dbReference>
<feature type="domain" description="Pyruvate carboxyltransferase" evidence="2">
    <location>
        <begin position="9"/>
        <end position="35"/>
    </location>
</feature>
<dbReference type="GO" id="GO:0046912">
    <property type="term" value="F:acyltransferase activity, acyl groups converted into alkyl on transfer"/>
    <property type="evidence" value="ECO:0007669"/>
    <property type="project" value="InterPro"/>
</dbReference>
<evidence type="ECO:0000259" key="2">
    <source>
        <dbReference type="PROSITE" id="PS50991"/>
    </source>
</evidence>
<dbReference type="InterPro" id="IPR002034">
    <property type="entry name" value="AIPM/Hcit_synth_CS"/>
</dbReference>
<organism evidence="3">
    <name type="scientific">marine metagenome</name>
    <dbReference type="NCBI Taxonomy" id="408172"/>
    <lineage>
        <taxon>unclassified sequences</taxon>
        <taxon>metagenomes</taxon>
        <taxon>ecological metagenomes</taxon>
    </lineage>
</organism>
<dbReference type="GO" id="GO:0019752">
    <property type="term" value="P:carboxylic acid metabolic process"/>
    <property type="evidence" value="ECO:0007669"/>
    <property type="project" value="InterPro"/>
</dbReference>
<dbReference type="EMBL" id="UINC01035536">
    <property type="protein sequence ID" value="SVB28093.1"/>
    <property type="molecule type" value="Genomic_DNA"/>
</dbReference>
<dbReference type="InterPro" id="IPR000891">
    <property type="entry name" value="PYR_CT"/>
</dbReference>
<dbReference type="Gene3D" id="3.20.20.70">
    <property type="entry name" value="Aldolase class I"/>
    <property type="match status" value="1"/>
</dbReference>
<accession>A0A382CS05</accession>
<proteinExistence type="predicted"/>
<feature type="non-terminal residue" evidence="3">
    <location>
        <position position="35"/>
    </location>
</feature>
<name>A0A382CS05_9ZZZZ</name>
<evidence type="ECO:0000256" key="1">
    <source>
        <dbReference type="ARBA" id="ARBA00022679"/>
    </source>
</evidence>
<reference evidence="3" key="1">
    <citation type="submission" date="2018-05" db="EMBL/GenBank/DDBJ databases">
        <authorList>
            <person name="Lanie J.A."/>
            <person name="Ng W.-L."/>
            <person name="Kazmierczak K.M."/>
            <person name="Andrzejewski T.M."/>
            <person name="Davidsen T.M."/>
            <person name="Wayne K.J."/>
            <person name="Tettelin H."/>
            <person name="Glass J.I."/>
            <person name="Rusch D."/>
            <person name="Podicherti R."/>
            <person name="Tsui H.-C.T."/>
            <person name="Winkler M.E."/>
        </authorList>
    </citation>
    <scope>NUCLEOTIDE SEQUENCE</scope>
</reference>
<protein>
    <recommendedName>
        <fullName evidence="2">Pyruvate carboxyltransferase domain-containing protein</fullName>
    </recommendedName>
</protein>
<dbReference type="AlphaFoldDB" id="A0A382CS05"/>
<dbReference type="InterPro" id="IPR013785">
    <property type="entry name" value="Aldolase_TIM"/>
</dbReference>
<dbReference type="SUPFAM" id="SSF51569">
    <property type="entry name" value="Aldolase"/>
    <property type="match status" value="1"/>
</dbReference>
<dbReference type="PROSITE" id="PS50991">
    <property type="entry name" value="PYR_CT"/>
    <property type="match status" value="1"/>
</dbReference>
<keyword evidence="1" id="KW-0808">Transferase</keyword>